<feature type="transmembrane region" description="Helical" evidence="7">
    <location>
        <begin position="335"/>
        <end position="357"/>
    </location>
</feature>
<keyword evidence="4 7" id="KW-0812">Transmembrane</keyword>
<feature type="transmembrane region" description="Helical" evidence="7">
    <location>
        <begin position="250"/>
        <end position="273"/>
    </location>
</feature>
<evidence type="ECO:0000256" key="6">
    <source>
        <dbReference type="ARBA" id="ARBA00023136"/>
    </source>
</evidence>
<proteinExistence type="predicted"/>
<dbReference type="Gene3D" id="1.20.1250.20">
    <property type="entry name" value="MFS general substrate transporter like domains"/>
    <property type="match status" value="1"/>
</dbReference>
<feature type="transmembrane region" description="Helical" evidence="7">
    <location>
        <begin position="280"/>
        <end position="298"/>
    </location>
</feature>
<keyword evidence="3" id="KW-1003">Cell membrane</keyword>
<evidence type="ECO:0000256" key="7">
    <source>
        <dbReference type="SAM" id="Phobius"/>
    </source>
</evidence>
<comment type="subcellular location">
    <subcellularLocation>
        <location evidence="1">Cell membrane</location>
        <topology evidence="1">Multi-pass membrane protein</topology>
    </subcellularLocation>
</comment>
<accession>A0A1Y0IKU9</accession>
<keyword evidence="9" id="KW-1185">Reference proteome</keyword>
<keyword evidence="2" id="KW-0813">Transport</keyword>
<evidence type="ECO:0000256" key="3">
    <source>
        <dbReference type="ARBA" id="ARBA00022475"/>
    </source>
</evidence>
<reference evidence="9" key="1">
    <citation type="submission" date="2017-05" db="EMBL/GenBank/DDBJ databases">
        <authorList>
            <person name="Sung H."/>
        </authorList>
    </citation>
    <scope>NUCLEOTIDE SEQUENCE [LARGE SCALE GENOMIC DNA]</scope>
    <source>
        <strain evidence="9">AR23208</strain>
    </source>
</reference>
<protein>
    <submittedName>
        <fullName evidence="8">MFS transporter</fullName>
    </submittedName>
</protein>
<dbReference type="GO" id="GO:0005886">
    <property type="term" value="C:plasma membrane"/>
    <property type="evidence" value="ECO:0007669"/>
    <property type="project" value="UniProtKB-SubCell"/>
</dbReference>
<evidence type="ECO:0000313" key="8">
    <source>
        <dbReference type="EMBL" id="ARU60145.1"/>
    </source>
</evidence>
<evidence type="ECO:0000256" key="5">
    <source>
        <dbReference type="ARBA" id="ARBA00022989"/>
    </source>
</evidence>
<evidence type="ECO:0000313" key="9">
    <source>
        <dbReference type="Proteomes" id="UP000195437"/>
    </source>
</evidence>
<evidence type="ECO:0000256" key="1">
    <source>
        <dbReference type="ARBA" id="ARBA00004651"/>
    </source>
</evidence>
<name>A0A1Y0IKU9_9BACL</name>
<dbReference type="RefSeq" id="WP_087455533.1">
    <property type="nucleotide sequence ID" value="NZ_CP021434.1"/>
</dbReference>
<evidence type="ECO:0000256" key="4">
    <source>
        <dbReference type="ARBA" id="ARBA00022692"/>
    </source>
</evidence>
<feature type="transmembrane region" description="Helical" evidence="7">
    <location>
        <begin position="12"/>
        <end position="33"/>
    </location>
</feature>
<organism evidence="8 9">
    <name type="scientific">Tumebacillus avium</name>
    <dbReference type="NCBI Taxonomy" id="1903704"/>
    <lineage>
        <taxon>Bacteria</taxon>
        <taxon>Bacillati</taxon>
        <taxon>Bacillota</taxon>
        <taxon>Bacilli</taxon>
        <taxon>Bacillales</taxon>
        <taxon>Alicyclobacillaceae</taxon>
        <taxon>Tumebacillus</taxon>
    </lineage>
</organism>
<sequence length="402" mass="43325">MFSNRYVRTVILSRVLLQLGVWIRNFAILLYVTDVTKNDAFYVSMISVVEFAPIFLFAIIAGTFADRWQPKRTMVWSDLLSAVSVGVVLLVLQQGFWLALLLGTFVSASLSQFSQPSATKLFKLHVPGEQLQGVMALFQSLIAIFMVIGPIVGTFIYLKYGIEVSLLLTCLLFVGSGVILLFLPRDVAERQEQKGAGFLAEMAEGIRYIGGNRALRALSAAFSVSGLAVGLITPLLLFVTMEKLGQGKEFMQWLMMANGAAMLVGGAVIMAFARKVKPQALLMTGLLVSAVCTVGGGFSTVIPLSFACQIVGGLVYPCIQVGIQTMLMQNTEAALMGRVGGAITPIFMGMMVLGMSFAGYLKDLISLEAVYAISGALLVAGALMLVPSFQARAVVKQEKRVL</sequence>
<gene>
    <name evidence="8" type="ORF">CBW65_03035</name>
</gene>
<dbReference type="InterPro" id="IPR011701">
    <property type="entry name" value="MFS"/>
</dbReference>
<dbReference type="AlphaFoldDB" id="A0A1Y0IKU9"/>
<feature type="transmembrane region" description="Helical" evidence="7">
    <location>
        <begin position="304"/>
        <end position="323"/>
    </location>
</feature>
<feature type="transmembrane region" description="Helical" evidence="7">
    <location>
        <begin position="217"/>
        <end position="238"/>
    </location>
</feature>
<dbReference type="PANTHER" id="PTHR43266:SF8">
    <property type="entry name" value="MACROLIDE-EFFLUX PROTEIN"/>
    <property type="match status" value="1"/>
</dbReference>
<dbReference type="SUPFAM" id="SSF103473">
    <property type="entry name" value="MFS general substrate transporter"/>
    <property type="match status" value="1"/>
</dbReference>
<dbReference type="Proteomes" id="UP000195437">
    <property type="component" value="Chromosome"/>
</dbReference>
<feature type="transmembrane region" description="Helical" evidence="7">
    <location>
        <begin position="164"/>
        <end position="183"/>
    </location>
</feature>
<keyword evidence="5 7" id="KW-1133">Transmembrane helix</keyword>
<dbReference type="KEGG" id="tum:CBW65_03035"/>
<dbReference type="CDD" id="cd06173">
    <property type="entry name" value="MFS_MefA_like"/>
    <property type="match status" value="1"/>
</dbReference>
<dbReference type="EMBL" id="CP021434">
    <property type="protein sequence ID" value="ARU60145.1"/>
    <property type="molecule type" value="Genomic_DNA"/>
</dbReference>
<dbReference type="PANTHER" id="PTHR43266">
    <property type="entry name" value="MACROLIDE-EFFLUX PROTEIN"/>
    <property type="match status" value="1"/>
</dbReference>
<feature type="transmembrane region" description="Helical" evidence="7">
    <location>
        <begin position="39"/>
        <end position="61"/>
    </location>
</feature>
<dbReference type="InterPro" id="IPR036259">
    <property type="entry name" value="MFS_trans_sf"/>
</dbReference>
<evidence type="ECO:0000256" key="2">
    <source>
        <dbReference type="ARBA" id="ARBA00022448"/>
    </source>
</evidence>
<keyword evidence="6 7" id="KW-0472">Membrane</keyword>
<dbReference type="Pfam" id="PF07690">
    <property type="entry name" value="MFS_1"/>
    <property type="match status" value="1"/>
</dbReference>
<dbReference type="OrthoDB" id="2942684at2"/>
<feature type="transmembrane region" description="Helical" evidence="7">
    <location>
        <begin position="369"/>
        <end position="389"/>
    </location>
</feature>
<feature type="transmembrane region" description="Helical" evidence="7">
    <location>
        <begin position="134"/>
        <end position="158"/>
    </location>
</feature>
<dbReference type="GO" id="GO:0022857">
    <property type="term" value="F:transmembrane transporter activity"/>
    <property type="evidence" value="ECO:0007669"/>
    <property type="project" value="InterPro"/>
</dbReference>